<keyword evidence="3" id="KW-1185">Reference proteome</keyword>
<feature type="chain" id="PRO_5046817533" evidence="1">
    <location>
        <begin position="36"/>
        <end position="400"/>
    </location>
</feature>
<proteinExistence type="predicted"/>
<evidence type="ECO:0000256" key="1">
    <source>
        <dbReference type="SAM" id="SignalP"/>
    </source>
</evidence>
<organism evidence="2 3">
    <name type="scientific">Gordonia jacobaea</name>
    <dbReference type="NCBI Taxonomy" id="122202"/>
    <lineage>
        <taxon>Bacteria</taxon>
        <taxon>Bacillati</taxon>
        <taxon>Actinomycetota</taxon>
        <taxon>Actinomycetes</taxon>
        <taxon>Mycobacteriales</taxon>
        <taxon>Gordoniaceae</taxon>
        <taxon>Gordonia</taxon>
    </lineage>
</organism>
<dbReference type="PROSITE" id="PS51257">
    <property type="entry name" value="PROKAR_LIPOPROTEIN"/>
    <property type="match status" value="1"/>
</dbReference>
<dbReference type="RefSeq" id="WP_049697600.1">
    <property type="nucleotide sequence ID" value="NZ_JAQDQF010000002.1"/>
</dbReference>
<comment type="caution">
    <text evidence="2">The sequence shown here is derived from an EMBL/GenBank/DDBJ whole genome shotgun (WGS) entry which is preliminary data.</text>
</comment>
<evidence type="ECO:0000313" key="3">
    <source>
        <dbReference type="Proteomes" id="UP000037247"/>
    </source>
</evidence>
<feature type="signal peptide" evidence="1">
    <location>
        <begin position="1"/>
        <end position="35"/>
    </location>
</feature>
<gene>
    <name evidence="2" type="ORF">ABW18_03240</name>
</gene>
<protein>
    <submittedName>
        <fullName evidence="2">Nitrate ABC transporter substrate-binding protein</fullName>
    </submittedName>
</protein>
<dbReference type="EMBL" id="LDTZ01000014">
    <property type="protein sequence ID" value="KNA92373.1"/>
    <property type="molecule type" value="Genomic_DNA"/>
</dbReference>
<dbReference type="Gene3D" id="3.40.190.10">
    <property type="entry name" value="Periplasmic binding protein-like II"/>
    <property type="match status" value="2"/>
</dbReference>
<dbReference type="Proteomes" id="UP000037247">
    <property type="component" value="Unassembled WGS sequence"/>
</dbReference>
<evidence type="ECO:0000313" key="2">
    <source>
        <dbReference type="EMBL" id="KNA92373.1"/>
    </source>
</evidence>
<reference evidence="2 3" key="1">
    <citation type="submission" date="2015-05" db="EMBL/GenBank/DDBJ databases">
        <title>Draft genome sequence of the bacterium Gordonia jacobaea a new member of the Gordonia genus.</title>
        <authorList>
            <person name="Jimenez-Galisteo G."/>
            <person name="Dominguez A."/>
            <person name="Munoz E."/>
            <person name="Vinas M."/>
        </authorList>
    </citation>
    <scope>NUCLEOTIDE SEQUENCE [LARGE SCALE GENOMIC DNA]</scope>
    <source>
        <strain evidence="3">mv1</strain>
    </source>
</reference>
<sequence>MSKASPSHVASRRRRLSVRAAVVAATASACVAALAGCTDSSSTSSSSAQSLPSAPAEYNLASVCPKNVVVQLQWQPQSDMAGVIGLMGPGYTVDANQKSATGPLAYDGKDTGVDITLRAGGPAIGFQSVPSVMHADDSIDLGLVHGDQLVSAASKQRVVALTPLLQYNPSILMWDPEKHPDWRTIADIGKSDATVVVSKEQVFPQWLVAKGLLKQSQLDTGYDGAPARFVGDPSIAQQGFVNSEPYTYEHETPSWDKPVAYAMVRDAGYDVYASNVSVRPDKMEKLTPCLQKLIPMIQQTGKSYVNSPDAINKTITDWVSQDVSFSTYSEGEASYSAKILKEKGVIGPDAAGVWGGIDMAKAQESINQLIPVLNNSGSDLPAQIPANELYSTQFIDTNVK</sequence>
<name>A0ABR5IFD3_9ACTN</name>
<accession>A0ABR5IFD3</accession>
<keyword evidence="1" id="KW-0732">Signal</keyword>